<dbReference type="Pfam" id="PF00082">
    <property type="entry name" value="Peptidase_S8"/>
    <property type="match status" value="1"/>
</dbReference>
<evidence type="ECO:0000256" key="7">
    <source>
        <dbReference type="SAM" id="MobiDB-lite"/>
    </source>
</evidence>
<feature type="active site" description="Charge relay system" evidence="5">
    <location>
        <position position="330"/>
    </location>
</feature>
<dbReference type="PROSITE" id="PS00138">
    <property type="entry name" value="SUBTILASE_SER"/>
    <property type="match status" value="1"/>
</dbReference>
<dbReference type="GO" id="GO:0005615">
    <property type="term" value="C:extracellular space"/>
    <property type="evidence" value="ECO:0007669"/>
    <property type="project" value="TreeGrafter"/>
</dbReference>
<evidence type="ECO:0000256" key="8">
    <source>
        <dbReference type="SAM" id="SignalP"/>
    </source>
</evidence>
<keyword evidence="8" id="KW-0732">Signal</keyword>
<keyword evidence="2 5" id="KW-0645">Protease</keyword>
<feature type="signal peptide" evidence="8">
    <location>
        <begin position="1"/>
        <end position="22"/>
    </location>
</feature>
<dbReference type="PANTHER" id="PTHR43806:SF66">
    <property type="entry name" value="SERIN ENDOPEPTIDASE"/>
    <property type="match status" value="1"/>
</dbReference>
<feature type="active site" description="Charge relay system" evidence="5">
    <location>
        <position position="278"/>
    </location>
</feature>
<dbReference type="InterPro" id="IPR036852">
    <property type="entry name" value="Peptidase_S8/S53_dom_sf"/>
</dbReference>
<feature type="region of interest" description="Disordered" evidence="7">
    <location>
        <begin position="188"/>
        <end position="213"/>
    </location>
</feature>
<accession>A0A1Y1WQD5</accession>
<organism evidence="10 11">
    <name type="scientific">Anaeromyces robustus</name>
    <dbReference type="NCBI Taxonomy" id="1754192"/>
    <lineage>
        <taxon>Eukaryota</taxon>
        <taxon>Fungi</taxon>
        <taxon>Fungi incertae sedis</taxon>
        <taxon>Chytridiomycota</taxon>
        <taxon>Chytridiomycota incertae sedis</taxon>
        <taxon>Neocallimastigomycetes</taxon>
        <taxon>Neocallimastigales</taxon>
        <taxon>Neocallimastigaceae</taxon>
        <taxon>Anaeromyces</taxon>
    </lineage>
</organism>
<keyword evidence="11" id="KW-1185">Reference proteome</keyword>
<evidence type="ECO:0000256" key="2">
    <source>
        <dbReference type="ARBA" id="ARBA00022670"/>
    </source>
</evidence>
<dbReference type="InterPro" id="IPR022398">
    <property type="entry name" value="Peptidase_S8_His-AS"/>
</dbReference>
<dbReference type="GO" id="GO:0006508">
    <property type="term" value="P:proteolysis"/>
    <property type="evidence" value="ECO:0007669"/>
    <property type="project" value="UniProtKB-KW"/>
</dbReference>
<gene>
    <name evidence="10" type="ORF">BCR32DRAFT_329677</name>
</gene>
<dbReference type="Gene3D" id="3.40.50.200">
    <property type="entry name" value="Peptidase S8/S53 domain"/>
    <property type="match status" value="1"/>
</dbReference>
<sequence length="660" mass="74328">MKNQFLFIFIFTFVHCFIYAFAENAYYIVSIRRNKNDTNYDEASLTVQNKIDSIVNERMNDIYQLIIDNKDSYILENGKLDEKLNELNKSLKSKRHLKKEKFQFINPNRQTKNKNKNNDNKNKISYYTENQFIPIESELVVHICPVSNYYAIKAYFSDLVAKKVEKLPNVTKVVKNGKLIKPKKATFLKKEKRATSNNNNNNNNNNKNKNNNTSTSYYNIEYIKKETQWNSVSVEKNAPLHLSLISQNNYITSIVNTYDTNYYYPTTSGKGIDIYLIDAGIDTNHVEFDTYNGERTVSCDAIVVDGRYKKVKQSICDIGDKKKKWENIRHGTMVASVVGGKLYGVAKKANIHMIATDFYYDDLVAALDYILNNAKPYKTIINVSRNGKSDFFSILQDKINDIVKAGFIITASSGNDGENGCIDGDQYEFISGYSNVISVGSINNDNDSKNNLYSRSDYSNYGKCVSLHAPGSVKGAGICKNSKKVCSTIDTDDGTSFSSPIVAGVAALIMGENRQTKFNYKTILNRLTNMSVKGIIKDLKKGNTPNNFINNGKHIVYSKDNKYKGCGILSGNHKCSNNQCCTEKCQCISSTNNNNNNNNNLCYIENGCQSSFGKCQTLKSTQTSQTSKINNFDSKGMTSNTLGQSINSSNTFAKVWINNN</sequence>
<evidence type="ECO:0000259" key="9">
    <source>
        <dbReference type="Pfam" id="PF00082"/>
    </source>
</evidence>
<dbReference type="PROSITE" id="PS00137">
    <property type="entry name" value="SUBTILASE_HIS"/>
    <property type="match status" value="1"/>
</dbReference>
<feature type="compositionally biased region" description="Low complexity" evidence="7">
    <location>
        <begin position="197"/>
        <end position="212"/>
    </location>
</feature>
<dbReference type="InterPro" id="IPR015500">
    <property type="entry name" value="Peptidase_S8_subtilisin-rel"/>
</dbReference>
<dbReference type="InterPro" id="IPR050131">
    <property type="entry name" value="Peptidase_S8_subtilisin-like"/>
</dbReference>
<dbReference type="EMBL" id="MCFG01000339">
    <property type="protein sequence ID" value="ORX75743.1"/>
    <property type="molecule type" value="Genomic_DNA"/>
</dbReference>
<feature type="domain" description="Peptidase S8/S53" evidence="9">
    <location>
        <begin position="269"/>
        <end position="534"/>
    </location>
</feature>
<reference evidence="10 11" key="1">
    <citation type="submission" date="2016-08" db="EMBL/GenBank/DDBJ databases">
        <title>A Parts List for Fungal Cellulosomes Revealed by Comparative Genomics.</title>
        <authorList>
            <consortium name="DOE Joint Genome Institute"/>
            <person name="Haitjema C.H."/>
            <person name="Gilmore S.P."/>
            <person name="Henske J.K."/>
            <person name="Solomon K.V."/>
            <person name="De Groot R."/>
            <person name="Kuo A."/>
            <person name="Mondo S.J."/>
            <person name="Salamov A.A."/>
            <person name="Labutti K."/>
            <person name="Zhao Z."/>
            <person name="Chiniquy J."/>
            <person name="Barry K."/>
            <person name="Brewer H.M."/>
            <person name="Purvine S.O."/>
            <person name="Wright A.T."/>
            <person name="Boxma B."/>
            <person name="Van Alen T."/>
            <person name="Hackstein J.H."/>
            <person name="Baker S.E."/>
            <person name="Grigoriev I.V."/>
            <person name="O'Malley M.A."/>
        </authorList>
    </citation>
    <scope>NUCLEOTIDE SEQUENCE [LARGE SCALE GENOMIC DNA]</scope>
    <source>
        <strain evidence="10 11">S4</strain>
    </source>
</reference>
<name>A0A1Y1WQD5_9FUNG</name>
<protein>
    <submittedName>
        <fullName evidence="10">Subtilisin-like protein</fullName>
    </submittedName>
</protein>
<evidence type="ECO:0000256" key="3">
    <source>
        <dbReference type="ARBA" id="ARBA00022801"/>
    </source>
</evidence>
<proteinExistence type="inferred from homology"/>
<dbReference type="InterPro" id="IPR000209">
    <property type="entry name" value="Peptidase_S8/S53_dom"/>
</dbReference>
<feature type="chain" id="PRO_5010986960" evidence="8">
    <location>
        <begin position="23"/>
        <end position="660"/>
    </location>
</feature>
<keyword evidence="4 5" id="KW-0720">Serine protease</keyword>
<feature type="active site" description="Charge relay system" evidence="5">
    <location>
        <position position="496"/>
    </location>
</feature>
<evidence type="ECO:0000256" key="6">
    <source>
        <dbReference type="RuleBase" id="RU003355"/>
    </source>
</evidence>
<dbReference type="PROSITE" id="PS51892">
    <property type="entry name" value="SUBTILASE"/>
    <property type="match status" value="1"/>
</dbReference>
<comment type="similarity">
    <text evidence="1 5 6">Belongs to the peptidase S8 family.</text>
</comment>
<dbReference type="STRING" id="1754192.A0A1Y1WQD5"/>
<evidence type="ECO:0000256" key="4">
    <source>
        <dbReference type="ARBA" id="ARBA00022825"/>
    </source>
</evidence>
<evidence type="ECO:0000256" key="1">
    <source>
        <dbReference type="ARBA" id="ARBA00011073"/>
    </source>
</evidence>
<dbReference type="SUPFAM" id="SSF52743">
    <property type="entry name" value="Subtilisin-like"/>
    <property type="match status" value="1"/>
</dbReference>
<comment type="caution">
    <text evidence="10">The sequence shown here is derived from an EMBL/GenBank/DDBJ whole genome shotgun (WGS) entry which is preliminary data.</text>
</comment>
<dbReference type="GO" id="GO:0004252">
    <property type="term" value="F:serine-type endopeptidase activity"/>
    <property type="evidence" value="ECO:0007669"/>
    <property type="project" value="UniProtKB-UniRule"/>
</dbReference>
<dbReference type="PROSITE" id="PS00136">
    <property type="entry name" value="SUBTILASE_ASP"/>
    <property type="match status" value="1"/>
</dbReference>
<dbReference type="AlphaFoldDB" id="A0A1Y1WQD5"/>
<dbReference type="Proteomes" id="UP000193944">
    <property type="component" value="Unassembled WGS sequence"/>
</dbReference>
<dbReference type="OrthoDB" id="1896086at2759"/>
<evidence type="ECO:0000256" key="5">
    <source>
        <dbReference type="PROSITE-ProRule" id="PRU01240"/>
    </source>
</evidence>
<reference evidence="10 11" key="2">
    <citation type="submission" date="2016-08" db="EMBL/GenBank/DDBJ databases">
        <title>Pervasive Adenine N6-methylation of Active Genes in Fungi.</title>
        <authorList>
            <consortium name="DOE Joint Genome Institute"/>
            <person name="Mondo S.J."/>
            <person name="Dannebaum R.O."/>
            <person name="Kuo R.C."/>
            <person name="Labutti K."/>
            <person name="Haridas S."/>
            <person name="Kuo A."/>
            <person name="Salamov A."/>
            <person name="Ahrendt S.R."/>
            <person name="Lipzen A."/>
            <person name="Sullivan W."/>
            <person name="Andreopoulos W.B."/>
            <person name="Clum A."/>
            <person name="Lindquist E."/>
            <person name="Daum C."/>
            <person name="Ramamoorthy G.K."/>
            <person name="Gryganskyi A."/>
            <person name="Culley D."/>
            <person name="Magnuson J.K."/>
            <person name="James T.Y."/>
            <person name="O'Malley M.A."/>
            <person name="Stajich J.E."/>
            <person name="Spatafora J.W."/>
            <person name="Visel A."/>
            <person name="Grigoriev I.V."/>
        </authorList>
    </citation>
    <scope>NUCLEOTIDE SEQUENCE [LARGE SCALE GENOMIC DNA]</scope>
    <source>
        <strain evidence="10 11">S4</strain>
    </source>
</reference>
<dbReference type="PANTHER" id="PTHR43806">
    <property type="entry name" value="PEPTIDASE S8"/>
    <property type="match status" value="1"/>
</dbReference>
<evidence type="ECO:0000313" key="10">
    <source>
        <dbReference type="EMBL" id="ORX75743.1"/>
    </source>
</evidence>
<evidence type="ECO:0000313" key="11">
    <source>
        <dbReference type="Proteomes" id="UP000193944"/>
    </source>
</evidence>
<keyword evidence="3 5" id="KW-0378">Hydrolase</keyword>
<dbReference type="InterPro" id="IPR023828">
    <property type="entry name" value="Peptidase_S8_Ser-AS"/>
</dbReference>
<dbReference type="PRINTS" id="PR00723">
    <property type="entry name" value="SUBTILISIN"/>
</dbReference>
<dbReference type="InterPro" id="IPR023827">
    <property type="entry name" value="Peptidase_S8_Asp-AS"/>
</dbReference>